<dbReference type="Proteomes" id="UP001432062">
    <property type="component" value="Chromosome"/>
</dbReference>
<dbReference type="RefSeq" id="WP_329411525.1">
    <property type="nucleotide sequence ID" value="NZ_CP109441.1"/>
</dbReference>
<evidence type="ECO:0000256" key="5">
    <source>
        <dbReference type="ARBA" id="ARBA00023239"/>
    </source>
</evidence>
<dbReference type="Pfam" id="PF00378">
    <property type="entry name" value="ECH_1"/>
    <property type="match status" value="1"/>
</dbReference>
<evidence type="ECO:0000313" key="9">
    <source>
        <dbReference type="EMBL" id="WUV47474.1"/>
    </source>
</evidence>
<evidence type="ECO:0000256" key="6">
    <source>
        <dbReference type="ARBA" id="ARBA00023709"/>
    </source>
</evidence>
<keyword evidence="5" id="KW-0456">Lyase</keyword>
<evidence type="ECO:0000313" key="10">
    <source>
        <dbReference type="Proteomes" id="UP001432062"/>
    </source>
</evidence>
<evidence type="ECO:0000256" key="3">
    <source>
        <dbReference type="ARBA" id="ARBA00022832"/>
    </source>
</evidence>
<dbReference type="PANTHER" id="PTHR11941">
    <property type="entry name" value="ENOYL-COA HYDRATASE-RELATED"/>
    <property type="match status" value="1"/>
</dbReference>
<evidence type="ECO:0000256" key="2">
    <source>
        <dbReference type="ARBA" id="ARBA00005254"/>
    </source>
</evidence>
<dbReference type="CDD" id="cd06558">
    <property type="entry name" value="crotonase-like"/>
    <property type="match status" value="1"/>
</dbReference>
<dbReference type="SUPFAM" id="SSF52096">
    <property type="entry name" value="ClpP/crotonase"/>
    <property type="match status" value="1"/>
</dbReference>
<evidence type="ECO:0000256" key="7">
    <source>
        <dbReference type="ARBA" id="ARBA00023717"/>
    </source>
</evidence>
<proteinExistence type="inferred from homology"/>
<comment type="function">
    <text evidence="1">Could possibly oxidize fatty acids using specific components.</text>
</comment>
<organism evidence="9 10">
    <name type="scientific">Nocardia vinacea</name>
    <dbReference type="NCBI Taxonomy" id="96468"/>
    <lineage>
        <taxon>Bacteria</taxon>
        <taxon>Bacillati</taxon>
        <taxon>Actinomycetota</taxon>
        <taxon>Actinomycetes</taxon>
        <taxon>Mycobacteriales</taxon>
        <taxon>Nocardiaceae</taxon>
        <taxon>Nocardia</taxon>
    </lineage>
</organism>
<dbReference type="PROSITE" id="PS00166">
    <property type="entry name" value="ENOYL_COA_HYDRATASE"/>
    <property type="match status" value="1"/>
</dbReference>
<dbReference type="InterPro" id="IPR018376">
    <property type="entry name" value="Enoyl-CoA_hyd/isom_CS"/>
</dbReference>
<comment type="catalytic activity">
    <reaction evidence="6">
        <text>a (3S)-3-hydroxyacyl-CoA = a (2E)-enoyl-CoA + H2O</text>
        <dbReference type="Rhea" id="RHEA:16105"/>
        <dbReference type="ChEBI" id="CHEBI:15377"/>
        <dbReference type="ChEBI" id="CHEBI:57318"/>
        <dbReference type="ChEBI" id="CHEBI:58856"/>
        <dbReference type="EC" id="4.2.1.17"/>
    </reaction>
</comment>
<keyword evidence="3" id="KW-0276">Fatty acid metabolism</keyword>
<comment type="similarity">
    <text evidence="2 8">Belongs to the enoyl-CoA hydratase/isomerase family.</text>
</comment>
<dbReference type="InterPro" id="IPR014748">
    <property type="entry name" value="Enoyl-CoA_hydra_C"/>
</dbReference>
<accession>A0ABZ1YW32</accession>
<protein>
    <submittedName>
        <fullName evidence="9">Enoyl-CoA hydratase-related protein</fullName>
    </submittedName>
</protein>
<dbReference type="InterPro" id="IPR001753">
    <property type="entry name" value="Enoyl-CoA_hydra/iso"/>
</dbReference>
<evidence type="ECO:0000256" key="8">
    <source>
        <dbReference type="RuleBase" id="RU003707"/>
    </source>
</evidence>
<dbReference type="EMBL" id="CP109441">
    <property type="protein sequence ID" value="WUV47474.1"/>
    <property type="molecule type" value="Genomic_DNA"/>
</dbReference>
<keyword evidence="10" id="KW-1185">Reference proteome</keyword>
<reference evidence="9" key="1">
    <citation type="submission" date="2022-10" db="EMBL/GenBank/DDBJ databases">
        <title>The complete genomes of actinobacterial strains from the NBC collection.</title>
        <authorList>
            <person name="Joergensen T.S."/>
            <person name="Alvarez Arevalo M."/>
            <person name="Sterndorff E.B."/>
            <person name="Faurdal D."/>
            <person name="Vuksanovic O."/>
            <person name="Mourched A.-S."/>
            <person name="Charusanti P."/>
            <person name="Shaw S."/>
            <person name="Blin K."/>
            <person name="Weber T."/>
        </authorList>
    </citation>
    <scope>NUCLEOTIDE SEQUENCE</scope>
    <source>
        <strain evidence="9">NBC_01482</strain>
    </source>
</reference>
<comment type="catalytic activity">
    <reaction evidence="7">
        <text>a 4-saturated-(3S)-3-hydroxyacyl-CoA = a (3E)-enoyl-CoA + H2O</text>
        <dbReference type="Rhea" id="RHEA:20724"/>
        <dbReference type="ChEBI" id="CHEBI:15377"/>
        <dbReference type="ChEBI" id="CHEBI:58521"/>
        <dbReference type="ChEBI" id="CHEBI:137480"/>
        <dbReference type="EC" id="4.2.1.17"/>
    </reaction>
</comment>
<dbReference type="Gene3D" id="3.90.226.10">
    <property type="entry name" value="2-enoyl-CoA Hydratase, Chain A, domain 1"/>
    <property type="match status" value="1"/>
</dbReference>
<gene>
    <name evidence="9" type="ORF">OG563_04315</name>
</gene>
<evidence type="ECO:0000256" key="4">
    <source>
        <dbReference type="ARBA" id="ARBA00023098"/>
    </source>
</evidence>
<evidence type="ECO:0000256" key="1">
    <source>
        <dbReference type="ARBA" id="ARBA00002994"/>
    </source>
</evidence>
<sequence length="249" mass="26393">MTVRQERRGRVLVVRIDREEKRNAIDRAVAEGIDAALNLLDDDPTLWVAVLTGTASVFSAGTDLRDGAGGGTERGGEYGIIRRRRAKPLIAAVEGPAYGGGLEIVLACDLVVASRTARFALPETRRGVVASSGALFRTLRALPLHVAKELLITGAVFDAERAHQLGLVNRVTEPGRALDAALELADDVCASSPVAVGATLAAIASQHDAADADGWDATAEAVARVMRSEDLEEGVAAFLEKRPPQWRGR</sequence>
<name>A0ABZ1YW32_9NOCA</name>
<dbReference type="Gene3D" id="1.10.12.10">
    <property type="entry name" value="Lyase 2-enoyl-coa Hydratase, Chain A, domain 2"/>
    <property type="match status" value="1"/>
</dbReference>
<dbReference type="InterPro" id="IPR029045">
    <property type="entry name" value="ClpP/crotonase-like_dom_sf"/>
</dbReference>
<dbReference type="PANTHER" id="PTHR11941:SF169">
    <property type="entry name" value="(7AS)-7A-METHYL-1,5-DIOXO-2,3,5,6,7,7A-HEXAHYDRO-1H-INDENE-CARBOXYL-COA HYDROLASE"/>
    <property type="match status" value="1"/>
</dbReference>
<keyword evidence="4" id="KW-0443">Lipid metabolism</keyword>